<keyword evidence="3" id="KW-1185">Reference proteome</keyword>
<feature type="domain" description="Ribosomal protein eL8/eL30/eS12/Gadd45" evidence="1">
    <location>
        <begin position="10"/>
        <end position="95"/>
    </location>
</feature>
<gene>
    <name evidence="2" type="ORF">LKD28_00580</name>
</gene>
<proteinExistence type="predicted"/>
<accession>A0ABS8FK44</accession>
<reference evidence="2 3" key="1">
    <citation type="submission" date="2021-10" db="EMBL/GenBank/DDBJ databases">
        <title>Anaerobic single-cell dispensing facilitates the cultivation of human gut bacteria.</title>
        <authorList>
            <person name="Afrizal A."/>
        </authorList>
    </citation>
    <scope>NUCLEOTIDE SEQUENCE [LARGE SCALE GENOMIC DNA]</scope>
    <source>
        <strain evidence="2 3">CLA-AA-H212</strain>
    </source>
</reference>
<sequence>MAQNQNRALSMLSIAAKAGKVQSGGFLTEKAIQEGVAYFVIIAEDASGNTQKKFMDKCKYYEIPYTIAFDSTTLGRQIGKQERTVLAVTDAGLAKQISDKLD</sequence>
<organism evidence="2 3">
    <name type="scientific">Coprococcus hominis</name>
    <name type="common">ex Arizal et al. 2022</name>
    <dbReference type="NCBI Taxonomy" id="2881262"/>
    <lineage>
        <taxon>Bacteria</taxon>
        <taxon>Bacillati</taxon>
        <taxon>Bacillota</taxon>
        <taxon>Clostridia</taxon>
        <taxon>Lachnospirales</taxon>
        <taxon>Lachnospiraceae</taxon>
        <taxon>Coprococcus</taxon>
    </lineage>
</organism>
<dbReference type="Gene3D" id="3.30.1330.30">
    <property type="match status" value="1"/>
</dbReference>
<name>A0ABS8FK44_9FIRM</name>
<protein>
    <submittedName>
        <fullName evidence="2">Ribosomal L7Ae/L30e/S12e/Gadd45 family protein</fullName>
    </submittedName>
</protein>
<comment type="caution">
    <text evidence="2">The sequence shown here is derived from an EMBL/GenBank/DDBJ whole genome shotgun (WGS) entry which is preliminary data.</text>
</comment>
<evidence type="ECO:0000313" key="2">
    <source>
        <dbReference type="EMBL" id="MCC2217532.1"/>
    </source>
</evidence>
<evidence type="ECO:0000259" key="1">
    <source>
        <dbReference type="Pfam" id="PF01248"/>
    </source>
</evidence>
<dbReference type="Proteomes" id="UP001198495">
    <property type="component" value="Unassembled WGS sequence"/>
</dbReference>
<dbReference type="SUPFAM" id="SSF55315">
    <property type="entry name" value="L30e-like"/>
    <property type="match status" value="1"/>
</dbReference>
<evidence type="ECO:0000313" key="3">
    <source>
        <dbReference type="Proteomes" id="UP001198495"/>
    </source>
</evidence>
<dbReference type="RefSeq" id="WP_227572767.1">
    <property type="nucleotide sequence ID" value="NZ_JAJEQT010000001.1"/>
</dbReference>
<dbReference type="EMBL" id="JAJEQT010000001">
    <property type="protein sequence ID" value="MCC2217532.1"/>
    <property type="molecule type" value="Genomic_DNA"/>
</dbReference>
<dbReference type="InterPro" id="IPR004038">
    <property type="entry name" value="Ribosomal_eL8/eL30/eS12/Gad45"/>
</dbReference>
<dbReference type="Pfam" id="PF01248">
    <property type="entry name" value="Ribosomal_L7Ae"/>
    <property type="match status" value="1"/>
</dbReference>
<dbReference type="InterPro" id="IPR029064">
    <property type="entry name" value="Ribosomal_eL30-like_sf"/>
</dbReference>